<dbReference type="SUPFAM" id="SSF52540">
    <property type="entry name" value="P-loop containing nucleoside triphosphate hydrolases"/>
    <property type="match status" value="1"/>
</dbReference>
<dbReference type="Gene3D" id="3.40.50.300">
    <property type="entry name" value="P-loop containing nucleotide triphosphate hydrolases"/>
    <property type="match status" value="1"/>
</dbReference>
<evidence type="ECO:0008006" key="3">
    <source>
        <dbReference type="Google" id="ProtNLM"/>
    </source>
</evidence>
<organism evidence="1 2">
    <name type="scientific">Bradyrhizobium daqingense</name>
    <dbReference type="NCBI Taxonomy" id="993502"/>
    <lineage>
        <taxon>Bacteria</taxon>
        <taxon>Pseudomonadati</taxon>
        <taxon>Pseudomonadota</taxon>
        <taxon>Alphaproteobacteria</taxon>
        <taxon>Hyphomicrobiales</taxon>
        <taxon>Nitrobacteraceae</taxon>
        <taxon>Bradyrhizobium</taxon>
    </lineage>
</organism>
<comment type="caution">
    <text evidence="1">The sequence shown here is derived from an EMBL/GenBank/DDBJ whole genome shotgun (WGS) entry which is preliminary data.</text>
</comment>
<dbReference type="InterPro" id="IPR027417">
    <property type="entry name" value="P-loop_NTPase"/>
</dbReference>
<gene>
    <name evidence="1" type="ORF">IQ17_03162</name>
</gene>
<evidence type="ECO:0000313" key="1">
    <source>
        <dbReference type="EMBL" id="TWI05661.1"/>
    </source>
</evidence>
<sequence>MTRFKPTLQVQRLRVERLGAAAYDELFHQGVNILRGDNSSGKSTILNLLYYSIGGDVSDWSDIALLCTRVLVQVSLNGNVATLARDITEKSGQPMDIFGGQMDDALKASAAAWARYPYRRSESRESFSQFLFKLLDIPEASNEASGNVTIHQILRLMYADQLSPIGTIFKFEQFDPPLLRDTVGRLVFGAYENELYANELRLRQLDKEFTGVSSELEAISKLVGQTEQILTPSWLEAERRRVQEERKAIDLQISEAERVVYESGLKDSLSLEAQRRAYAEVQKLQGEIGRVTAAIDASKFEIADAGRFIADLEAKLRALNDSSATSDAFGKITFQYCPACYSAIEAQHPEHACHLCKTPFDSERARSRLVSLVNDTSRQLKQSRSLQKDRTEELGRLGGSLVELNSRWQSASDKLTRSVQAPSSQALQNLRTLQRAAGYVDRQLEDLENKARLSAVLEGLIARKGELNAEIGRLADRNAALKAALSKRLSVAYGAVEKEILALLRADLPREQAFIQATSVQFDFAANKLGVNNQSYFSASSRVILRNSFFVGLFGAATKDPSFRHLRLCILDSIEDKGMQPDRSHNFQRMLIAVSQAAVCEHQTIFATSMIAPELDIPNLTVGHYSTLKRPTLNIKTLRQTH</sequence>
<proteinExistence type="predicted"/>
<reference evidence="1 2" key="1">
    <citation type="journal article" date="2015" name="Stand. Genomic Sci.">
        <title>Genomic Encyclopedia of Bacterial and Archaeal Type Strains, Phase III: the genomes of soil and plant-associated and newly described type strains.</title>
        <authorList>
            <person name="Whitman W.B."/>
            <person name="Woyke T."/>
            <person name="Klenk H.P."/>
            <person name="Zhou Y."/>
            <person name="Lilburn T.G."/>
            <person name="Beck B.J."/>
            <person name="De Vos P."/>
            <person name="Vandamme P."/>
            <person name="Eisen J.A."/>
            <person name="Garrity G."/>
            <person name="Hugenholtz P."/>
            <person name="Kyrpides N.C."/>
        </authorList>
    </citation>
    <scope>NUCLEOTIDE SEQUENCE [LARGE SCALE GENOMIC DNA]</scope>
    <source>
        <strain evidence="1 2">CGMCC 1.10947</strain>
    </source>
</reference>
<evidence type="ECO:0000313" key="2">
    <source>
        <dbReference type="Proteomes" id="UP000317176"/>
    </source>
</evidence>
<dbReference type="AlphaFoldDB" id="A0A562LDD8"/>
<accession>A0A562LDD8</accession>
<protein>
    <recommendedName>
        <fullName evidence="3">AAA domain-containing protein</fullName>
    </recommendedName>
</protein>
<dbReference type="EMBL" id="VLKL01000007">
    <property type="protein sequence ID" value="TWI05661.1"/>
    <property type="molecule type" value="Genomic_DNA"/>
</dbReference>
<keyword evidence="2" id="KW-1185">Reference proteome</keyword>
<name>A0A562LDD8_9BRAD</name>
<dbReference type="Proteomes" id="UP000317176">
    <property type="component" value="Unassembled WGS sequence"/>
</dbReference>